<organism evidence="2 3">
    <name type="scientific">Orrella marina</name>
    <dbReference type="NCBI Taxonomy" id="2163011"/>
    <lineage>
        <taxon>Bacteria</taxon>
        <taxon>Pseudomonadati</taxon>
        <taxon>Pseudomonadota</taxon>
        <taxon>Betaproteobacteria</taxon>
        <taxon>Burkholderiales</taxon>
        <taxon>Alcaligenaceae</taxon>
        <taxon>Orrella</taxon>
    </lineage>
</organism>
<protein>
    <submittedName>
        <fullName evidence="2">Uncharacterized protein</fullName>
    </submittedName>
</protein>
<name>A0A2R4XF97_9BURK</name>
<dbReference type="AlphaFoldDB" id="A0A2R4XF97"/>
<proteinExistence type="predicted"/>
<reference evidence="2 3" key="1">
    <citation type="submission" date="2018-04" db="EMBL/GenBank/DDBJ databases">
        <title>Bordetella sp. HZ20 isolated from seawater.</title>
        <authorList>
            <person name="Sun C."/>
        </authorList>
    </citation>
    <scope>NUCLEOTIDE SEQUENCE [LARGE SCALE GENOMIC DNA]</scope>
    <source>
        <strain evidence="2 3">HZ20</strain>
    </source>
</reference>
<accession>A0A2R4XF97</accession>
<dbReference type="Proteomes" id="UP000244571">
    <property type="component" value="Chromosome"/>
</dbReference>
<evidence type="ECO:0000313" key="3">
    <source>
        <dbReference type="Proteomes" id="UP000244571"/>
    </source>
</evidence>
<feature type="region of interest" description="Disordered" evidence="1">
    <location>
        <begin position="85"/>
        <end position="126"/>
    </location>
</feature>
<evidence type="ECO:0000313" key="2">
    <source>
        <dbReference type="EMBL" id="AWB32383.1"/>
    </source>
</evidence>
<keyword evidence="3" id="KW-1185">Reference proteome</keyword>
<gene>
    <name evidence="2" type="ORF">DBV39_00165</name>
</gene>
<sequence>MRLKAVLEQAKAANKSAEETIKSVEAVDPTIGKLARFFTVDRVLNGLAVLVAIVDLAVRLQSPAPLSREDARILIQEAIQATRVHEAPDKEVKQNEGGSSDRVDEIVDGDHDPKQDPENDRGFIST</sequence>
<dbReference type="KEGG" id="boz:DBV39_00165"/>
<evidence type="ECO:0000256" key="1">
    <source>
        <dbReference type="SAM" id="MobiDB-lite"/>
    </source>
</evidence>
<dbReference type="EMBL" id="CP028901">
    <property type="protein sequence ID" value="AWB32383.1"/>
    <property type="molecule type" value="Genomic_DNA"/>
</dbReference>